<evidence type="ECO:0000313" key="2">
    <source>
        <dbReference type="EMBL" id="CAF4079414.1"/>
    </source>
</evidence>
<evidence type="ECO:0008006" key="4">
    <source>
        <dbReference type="Google" id="ProtNLM"/>
    </source>
</evidence>
<gene>
    <name evidence="1" type="ORF">OVA965_LOCUS27332</name>
    <name evidence="2" type="ORF">TMI583_LOCUS28076</name>
</gene>
<dbReference type="Proteomes" id="UP000682733">
    <property type="component" value="Unassembled WGS sequence"/>
</dbReference>
<organism evidence="2 3">
    <name type="scientific">Didymodactylos carnosus</name>
    <dbReference type="NCBI Taxonomy" id="1234261"/>
    <lineage>
        <taxon>Eukaryota</taxon>
        <taxon>Metazoa</taxon>
        <taxon>Spiralia</taxon>
        <taxon>Gnathifera</taxon>
        <taxon>Rotifera</taxon>
        <taxon>Eurotatoria</taxon>
        <taxon>Bdelloidea</taxon>
        <taxon>Philodinida</taxon>
        <taxon>Philodinidae</taxon>
        <taxon>Didymodactylos</taxon>
    </lineage>
</organism>
<sequence length="159" mass="18456">MDFERAAINVSGGSFTTTTNASTMSGCFFHLQNNIQRKVQELGFKTNYEQDPVFAHNVIEFWNMHQRTTDLSMRTNNSAEAWHCHLNSILQCQHPALWAFIESLQNEEHFIHCQLIKLNTGQKVEPSKKYLNYSKRLRHLITHPHPTLLQQLEGLAHNL</sequence>
<evidence type="ECO:0000313" key="3">
    <source>
        <dbReference type="Proteomes" id="UP000682733"/>
    </source>
</evidence>
<dbReference type="EMBL" id="CAJOBA010039561">
    <property type="protein sequence ID" value="CAF4079414.1"/>
    <property type="molecule type" value="Genomic_DNA"/>
</dbReference>
<dbReference type="EMBL" id="CAJNOK010018000">
    <property type="protein sequence ID" value="CAF1274239.1"/>
    <property type="molecule type" value="Genomic_DNA"/>
</dbReference>
<evidence type="ECO:0000313" key="1">
    <source>
        <dbReference type="EMBL" id="CAF1274239.1"/>
    </source>
</evidence>
<dbReference type="Proteomes" id="UP000677228">
    <property type="component" value="Unassembled WGS sequence"/>
</dbReference>
<protein>
    <recommendedName>
        <fullName evidence="4">MULE transposase domain-containing protein</fullName>
    </recommendedName>
</protein>
<comment type="caution">
    <text evidence="2">The sequence shown here is derived from an EMBL/GenBank/DDBJ whole genome shotgun (WGS) entry which is preliminary data.</text>
</comment>
<dbReference type="PROSITE" id="PS51257">
    <property type="entry name" value="PROKAR_LIPOPROTEIN"/>
    <property type="match status" value="1"/>
</dbReference>
<proteinExistence type="predicted"/>
<name>A0A8S2Q3C4_9BILA</name>
<accession>A0A8S2Q3C4</accession>
<reference evidence="2" key="1">
    <citation type="submission" date="2021-02" db="EMBL/GenBank/DDBJ databases">
        <authorList>
            <person name="Nowell W R."/>
        </authorList>
    </citation>
    <scope>NUCLEOTIDE SEQUENCE</scope>
</reference>
<dbReference type="AlphaFoldDB" id="A0A8S2Q3C4"/>